<evidence type="ECO:0000259" key="6">
    <source>
        <dbReference type="Pfam" id="PF01385"/>
    </source>
</evidence>
<sequence>MILTKTVILKIVNPDNDLVETMQKYSDGMNYASSVVFQNGKTIGSYKLQKIVYGYLREVIGLKSQMSCNIPRQVSGCYKTLKEQIKERKVIWKEITFSPYSMTLSYKRDFSISQDLVAITTINNGRKPYKIQSYDNAQQYFDGTWKFTASKVVRHKDSNHSFHLSIEKEVPEKELEYSSNYMGIDLGMNYLAVASTTEKNCRFFAGGHIKDIRNQYMSMRKRLQSKGTLSARKMIKHLSDKEKRLMRHVNHMISKQIIKFAIENKVFLIGLEDLKGIRENKVRKVRKDKRYHQSSWTYRQLQDFITYKAKEAGIKVHFVDPAHTSQECNRCNHISNTNRNRLKFICKKCGYENNADLNASMNIERRTRDFGYISLSQGCLSATQTNA</sequence>
<evidence type="ECO:0000256" key="4">
    <source>
        <dbReference type="ARBA" id="ARBA00023125"/>
    </source>
</evidence>
<dbReference type="AlphaFoldDB" id="L0L330"/>
<keyword evidence="3" id="KW-0815">Transposition</keyword>
<comment type="similarity">
    <text evidence="1">In the C-terminal section; belongs to the transposase 35 family.</text>
</comment>
<dbReference type="InterPro" id="IPR051399">
    <property type="entry name" value="RNA-guided_DNA_endo/Transpos"/>
</dbReference>
<dbReference type="GO" id="GO:0003677">
    <property type="term" value="F:DNA binding"/>
    <property type="evidence" value="ECO:0007669"/>
    <property type="project" value="UniProtKB-KW"/>
</dbReference>
<dbReference type="GeneID" id="14401630"/>
<evidence type="ECO:0000256" key="5">
    <source>
        <dbReference type="ARBA" id="ARBA00023172"/>
    </source>
</evidence>
<accession>L0L330</accession>
<feature type="domain" description="Cas12f1-like TNB" evidence="7">
    <location>
        <begin position="298"/>
        <end position="363"/>
    </location>
</feature>
<evidence type="ECO:0000313" key="9">
    <source>
        <dbReference type="Proteomes" id="UP000010866"/>
    </source>
</evidence>
<dbReference type="KEGG" id="mhz:Metho_2668"/>
<dbReference type="NCBIfam" id="TIGR01766">
    <property type="entry name" value="IS200/IS605 family accessory protein TnpB-like domain"/>
    <property type="match status" value="1"/>
</dbReference>
<evidence type="ECO:0000256" key="3">
    <source>
        <dbReference type="ARBA" id="ARBA00022578"/>
    </source>
</evidence>
<geneLocation type="plasmid" evidence="8 9">
    <name>pMETHO01</name>
</geneLocation>
<dbReference type="PANTHER" id="PTHR30405:SF11">
    <property type="entry name" value="RNA-GUIDED DNA ENDONUCLEASE RV2885C-RELATED"/>
    <property type="match status" value="1"/>
</dbReference>
<protein>
    <submittedName>
        <fullName evidence="8">Transposase, IS605 OrfB family, central region</fullName>
    </submittedName>
</protein>
<dbReference type="PANTHER" id="PTHR30405">
    <property type="entry name" value="TRANSPOSASE"/>
    <property type="match status" value="1"/>
</dbReference>
<dbReference type="Pfam" id="PF07282">
    <property type="entry name" value="Cas12f1-like_TNB"/>
    <property type="match status" value="1"/>
</dbReference>
<comment type="similarity">
    <text evidence="2">In the N-terminal section; belongs to the transposase 2 family.</text>
</comment>
<evidence type="ECO:0000259" key="7">
    <source>
        <dbReference type="Pfam" id="PF07282"/>
    </source>
</evidence>
<dbReference type="InterPro" id="IPR010095">
    <property type="entry name" value="Cas12f1-like_TNB"/>
</dbReference>
<dbReference type="InterPro" id="IPR001959">
    <property type="entry name" value="Transposase"/>
</dbReference>
<dbReference type="Pfam" id="PF01385">
    <property type="entry name" value="OrfB_IS605"/>
    <property type="match status" value="1"/>
</dbReference>
<dbReference type="OrthoDB" id="120885at2157"/>
<dbReference type="Proteomes" id="UP000010866">
    <property type="component" value="Plasmid pMETHO01"/>
</dbReference>
<dbReference type="GO" id="GO:0032196">
    <property type="term" value="P:transposition"/>
    <property type="evidence" value="ECO:0007669"/>
    <property type="project" value="UniProtKB-KW"/>
</dbReference>
<evidence type="ECO:0000256" key="1">
    <source>
        <dbReference type="ARBA" id="ARBA00008761"/>
    </source>
</evidence>
<evidence type="ECO:0000313" key="8">
    <source>
        <dbReference type="EMBL" id="AGB50798.1"/>
    </source>
</evidence>
<keyword evidence="9" id="KW-1185">Reference proteome</keyword>
<feature type="domain" description="Probable transposase IS891/IS1136/IS1341" evidence="6">
    <location>
        <begin position="165"/>
        <end position="275"/>
    </location>
</feature>
<dbReference type="HOGENOM" id="CLU_032903_3_2_2"/>
<keyword evidence="5" id="KW-0233">DNA recombination</keyword>
<dbReference type="EMBL" id="CP003363">
    <property type="protein sequence ID" value="AGB50798.1"/>
    <property type="molecule type" value="Genomic_DNA"/>
</dbReference>
<proteinExistence type="inferred from homology"/>
<gene>
    <name evidence="8" type="ordered locus">Metho_2668</name>
</gene>
<evidence type="ECO:0000256" key="2">
    <source>
        <dbReference type="ARBA" id="ARBA00011044"/>
    </source>
</evidence>
<keyword evidence="4" id="KW-0238">DNA-binding</keyword>
<name>L0L330_METHD</name>
<keyword evidence="8" id="KW-0614">Plasmid</keyword>
<dbReference type="NCBIfam" id="NF040570">
    <property type="entry name" value="guided_TnpB"/>
    <property type="match status" value="1"/>
</dbReference>
<dbReference type="GO" id="GO:0006310">
    <property type="term" value="P:DNA recombination"/>
    <property type="evidence" value="ECO:0007669"/>
    <property type="project" value="UniProtKB-KW"/>
</dbReference>
<organism evidence="8 9">
    <name type="scientific">Methanomethylovorans hollandica (strain DSM 15978 / NBRC 107637 / DMS1)</name>
    <dbReference type="NCBI Taxonomy" id="867904"/>
    <lineage>
        <taxon>Archaea</taxon>
        <taxon>Methanobacteriati</taxon>
        <taxon>Methanobacteriota</taxon>
        <taxon>Stenosarchaea group</taxon>
        <taxon>Methanomicrobia</taxon>
        <taxon>Methanosarcinales</taxon>
        <taxon>Methanosarcinaceae</taxon>
        <taxon>Methanomethylovorans</taxon>
    </lineage>
</organism>
<reference evidence="9" key="1">
    <citation type="submission" date="2012-02" db="EMBL/GenBank/DDBJ databases">
        <title>Complete sequence of plasmid of Methanomethylovorans hollandica DSM 15978.</title>
        <authorList>
            <person name="Lucas S."/>
            <person name="Copeland A."/>
            <person name="Lapidus A."/>
            <person name="Glavina del Rio T."/>
            <person name="Dalin E."/>
            <person name="Tice H."/>
            <person name="Bruce D."/>
            <person name="Goodwin L."/>
            <person name="Pitluck S."/>
            <person name="Peters L."/>
            <person name="Mikhailova N."/>
            <person name="Held B."/>
            <person name="Kyrpides N."/>
            <person name="Mavromatis K."/>
            <person name="Ivanova N."/>
            <person name="Brettin T."/>
            <person name="Detter J.C."/>
            <person name="Han C."/>
            <person name="Larimer F."/>
            <person name="Land M."/>
            <person name="Hauser L."/>
            <person name="Markowitz V."/>
            <person name="Cheng J.-F."/>
            <person name="Hugenholtz P."/>
            <person name="Woyke T."/>
            <person name="Wu D."/>
            <person name="Spring S."/>
            <person name="Schroeder M."/>
            <person name="Brambilla E."/>
            <person name="Klenk H.-P."/>
            <person name="Eisen J.A."/>
        </authorList>
    </citation>
    <scope>NUCLEOTIDE SEQUENCE [LARGE SCALE GENOMIC DNA]</scope>
    <source>
        <strain evidence="9">DSM 15978 / NBRC 107637 / DMS1</strain>
        <plasmid evidence="9">Plasmid pMETHO01</plasmid>
    </source>
</reference>
<dbReference type="RefSeq" id="WP_015313930.1">
    <property type="nucleotide sequence ID" value="NC_019972.1"/>
</dbReference>